<dbReference type="EC" id="3.2.1.-" evidence="9"/>
<dbReference type="InterPro" id="IPR001382">
    <property type="entry name" value="Glyco_hydro_47"/>
</dbReference>
<feature type="binding site" evidence="7">
    <location>
        <position position="621"/>
    </location>
    <ligand>
        <name>Ca(2+)</name>
        <dbReference type="ChEBI" id="CHEBI:29108"/>
    </ligand>
</feature>
<keyword evidence="11" id="KW-1185">Reference proteome</keyword>
<comment type="caution">
    <text evidence="10">The sequence shown here is derived from an EMBL/GenBank/DDBJ whole genome shotgun (WGS) entry which is preliminary data.</text>
</comment>
<keyword evidence="7" id="KW-0106">Calcium</keyword>
<sequence length="631" mass="71480">MPAAQDDRLARSTCGPRMATRFAARFTDLPQAGKKRTNPVILGFPIAAHALGGDLMVCSSNNFISRRRSSKSFALKCYVGPFRRRAAEYHILNYQLVPDRNSAKLTVKFVPSSIDWSQPRPFFPPFSIKALPEGRAKQFPRVQADSTKFKHSRTTESRRKAVRDEFLRSYRSYQKFAWMKDELEPIAATGKDTFGGWAATLVDSLDTLWIMGLKKEFHESAQAVASLDWGDIHVGAVNLFETTIRHLGGILSAYDLSGEEALLKKAVELGEMLYMAFDTPNRLPGFWLNFGDAEKGKQIAGIHDPSASPGSLCMEFTRLSQLTGDAKFYDATDRVTQFLARIQNHTMLPGMWPVALDFMNEQVNDNTFSLGALADSLYEYLPKMHALLGGLDPTFETMYRTSMDVVAKNLLFRPMLADKADVLFTGDIHFDEQVEVQFVTESQHLSCFVGGMFALGGRLLDDDEHVNLGERLARGCGWAYSAFPTGIMPEIFNLIPCPTLEACEFDEERWKREGDLRLTKGFRHARDARYLLRPEAIESIFIMYRITGNPEWQDMAWNMFQAIVRETTTEHANAAIEDVTRLNSAKIDSMESFWLSETLKYFYLIFSPPDLVSLDEFVLNTEAHPFRRPRS</sequence>
<dbReference type="FunFam" id="1.50.10.10:FF:000037">
    <property type="entry name" value="alpha-1,2-Mannosidase"/>
    <property type="match status" value="1"/>
</dbReference>
<organism evidence="10 11">
    <name type="scientific">Cylindrodendrum hubeiense</name>
    <dbReference type="NCBI Taxonomy" id="595255"/>
    <lineage>
        <taxon>Eukaryota</taxon>
        <taxon>Fungi</taxon>
        <taxon>Dikarya</taxon>
        <taxon>Ascomycota</taxon>
        <taxon>Pezizomycotina</taxon>
        <taxon>Sordariomycetes</taxon>
        <taxon>Hypocreomycetidae</taxon>
        <taxon>Hypocreales</taxon>
        <taxon>Nectriaceae</taxon>
        <taxon>Cylindrodendrum</taxon>
    </lineage>
</organism>
<dbReference type="PANTHER" id="PTHR11742">
    <property type="entry name" value="MANNOSYL-OLIGOSACCHARIDE ALPHA-1,2-MANNOSIDASE-RELATED"/>
    <property type="match status" value="1"/>
</dbReference>
<protein>
    <recommendedName>
        <fullName evidence="9">alpha-1,2-Mannosidase</fullName>
        <ecNumber evidence="9">3.2.1.-</ecNumber>
    </recommendedName>
</protein>
<dbReference type="GO" id="GO:0005783">
    <property type="term" value="C:endoplasmic reticulum"/>
    <property type="evidence" value="ECO:0007669"/>
    <property type="project" value="TreeGrafter"/>
</dbReference>
<feature type="active site" description="Proton donor" evidence="6">
    <location>
        <position position="241"/>
    </location>
</feature>
<dbReference type="SUPFAM" id="SSF48225">
    <property type="entry name" value="Seven-hairpin glycosidases"/>
    <property type="match status" value="1"/>
</dbReference>
<dbReference type="PRINTS" id="PR00747">
    <property type="entry name" value="GLYHDRLASE47"/>
</dbReference>
<feature type="active site" evidence="6">
    <location>
        <position position="535"/>
    </location>
</feature>
<dbReference type="Proteomes" id="UP000722485">
    <property type="component" value="Unassembled WGS sequence"/>
</dbReference>
<dbReference type="GO" id="GO:0004571">
    <property type="term" value="F:mannosyl-oligosaccharide 1,2-alpha-mannosidase activity"/>
    <property type="evidence" value="ECO:0007669"/>
    <property type="project" value="InterPro"/>
</dbReference>
<keyword evidence="7" id="KW-0479">Metal-binding</keyword>
<comment type="pathway">
    <text evidence="2">Protein modification; protein glycosylation.</text>
</comment>
<dbReference type="PANTHER" id="PTHR11742:SF89">
    <property type="entry name" value="ALPHA-1,2-MANNOSIDASE"/>
    <property type="match status" value="1"/>
</dbReference>
<reference evidence="10" key="1">
    <citation type="submission" date="2020-03" db="EMBL/GenBank/DDBJ databases">
        <title>Draft Genome Sequence of Cylindrodendrum hubeiense.</title>
        <authorList>
            <person name="Buettner E."/>
            <person name="Kellner H."/>
        </authorList>
    </citation>
    <scope>NUCLEOTIDE SEQUENCE</scope>
    <source>
        <strain evidence="10">IHI 201604</strain>
    </source>
</reference>
<evidence type="ECO:0000256" key="3">
    <source>
        <dbReference type="ARBA" id="ARBA00007658"/>
    </source>
</evidence>
<dbReference type="OrthoDB" id="8118055at2759"/>
<dbReference type="EMBL" id="JAANBB010000846">
    <property type="protein sequence ID" value="KAF7533142.1"/>
    <property type="molecule type" value="Genomic_DNA"/>
</dbReference>
<dbReference type="Gene3D" id="1.50.10.10">
    <property type="match status" value="1"/>
</dbReference>
<evidence type="ECO:0000256" key="1">
    <source>
        <dbReference type="ARBA" id="ARBA00001913"/>
    </source>
</evidence>
<dbReference type="GO" id="GO:0005509">
    <property type="term" value="F:calcium ion binding"/>
    <property type="evidence" value="ECO:0007669"/>
    <property type="project" value="InterPro"/>
</dbReference>
<feature type="disulfide bond" evidence="8">
    <location>
        <begin position="447"/>
        <end position="476"/>
    </location>
</feature>
<feature type="active site" description="Proton donor" evidence="6">
    <location>
        <position position="490"/>
    </location>
</feature>
<dbReference type="InterPro" id="IPR012341">
    <property type="entry name" value="6hp_glycosidase-like_sf"/>
</dbReference>
<comment type="similarity">
    <text evidence="3 9">Belongs to the glycosyl hydrolase 47 family.</text>
</comment>
<dbReference type="InterPro" id="IPR036026">
    <property type="entry name" value="Seven-hairpin_glycosidases"/>
</dbReference>
<keyword evidence="4 9" id="KW-0378">Hydrolase</keyword>
<accession>A0A9P5L264</accession>
<keyword evidence="9" id="KW-0326">Glycosidase</keyword>
<comment type="cofactor">
    <cofactor evidence="1 7">
        <name>Ca(2+)</name>
        <dbReference type="ChEBI" id="CHEBI:29108"/>
    </cofactor>
</comment>
<gene>
    <name evidence="10" type="ORF">G7Z17_g13555</name>
</gene>
<name>A0A9P5L264_9HYPO</name>
<evidence type="ECO:0000256" key="7">
    <source>
        <dbReference type="PIRSR" id="PIRSR601382-2"/>
    </source>
</evidence>
<evidence type="ECO:0000313" key="11">
    <source>
        <dbReference type="Proteomes" id="UP000722485"/>
    </source>
</evidence>
<evidence type="ECO:0000256" key="4">
    <source>
        <dbReference type="ARBA" id="ARBA00022801"/>
    </source>
</evidence>
<dbReference type="GO" id="GO:0036503">
    <property type="term" value="P:ERAD pathway"/>
    <property type="evidence" value="ECO:0007669"/>
    <property type="project" value="UniProtKB-ARBA"/>
</dbReference>
<dbReference type="AlphaFoldDB" id="A0A9P5L264"/>
<evidence type="ECO:0000256" key="9">
    <source>
        <dbReference type="RuleBase" id="RU361193"/>
    </source>
</evidence>
<evidence type="ECO:0000256" key="6">
    <source>
        <dbReference type="PIRSR" id="PIRSR601382-1"/>
    </source>
</evidence>
<proteinExistence type="inferred from homology"/>
<evidence type="ECO:0000256" key="5">
    <source>
        <dbReference type="ARBA" id="ARBA00023157"/>
    </source>
</evidence>
<evidence type="ECO:0000256" key="8">
    <source>
        <dbReference type="PIRSR" id="PIRSR601382-3"/>
    </source>
</evidence>
<evidence type="ECO:0000313" key="10">
    <source>
        <dbReference type="EMBL" id="KAF7533142.1"/>
    </source>
</evidence>
<dbReference type="GO" id="GO:0005975">
    <property type="term" value="P:carbohydrate metabolic process"/>
    <property type="evidence" value="ECO:0007669"/>
    <property type="project" value="InterPro"/>
</dbReference>
<dbReference type="Pfam" id="PF01532">
    <property type="entry name" value="Glyco_hydro_47"/>
    <property type="match status" value="1"/>
</dbReference>
<dbReference type="InterPro" id="IPR050749">
    <property type="entry name" value="Glycosyl_Hydrolase_47"/>
</dbReference>
<feature type="active site" evidence="6">
    <location>
        <position position="375"/>
    </location>
</feature>
<keyword evidence="5 8" id="KW-1015">Disulfide bond</keyword>
<dbReference type="GO" id="GO:0016020">
    <property type="term" value="C:membrane"/>
    <property type="evidence" value="ECO:0007669"/>
    <property type="project" value="InterPro"/>
</dbReference>
<evidence type="ECO:0000256" key="2">
    <source>
        <dbReference type="ARBA" id="ARBA00004922"/>
    </source>
</evidence>